<evidence type="ECO:0000256" key="5">
    <source>
        <dbReference type="ARBA" id="ARBA00022801"/>
    </source>
</evidence>
<dbReference type="EMBL" id="CP003989">
    <property type="protein sequence ID" value="AGA32826.1"/>
    <property type="molecule type" value="Genomic_DNA"/>
</dbReference>
<dbReference type="PATRIC" id="fig|1255043.3.peg.1162"/>
<gene>
    <name evidence="7" type="ordered locus">TVNIR_1150</name>
</gene>
<keyword evidence="1" id="KW-0597">Phosphoprotein</keyword>
<keyword evidence="2" id="KW-1277">Toxin-antitoxin system</keyword>
<organism evidence="7 8">
    <name type="scientific">Thioalkalivibrio nitratireducens (strain DSM 14787 / UNIQEM 213 / ALEN2)</name>
    <dbReference type="NCBI Taxonomy" id="1255043"/>
    <lineage>
        <taxon>Bacteria</taxon>
        <taxon>Pseudomonadati</taxon>
        <taxon>Pseudomonadota</taxon>
        <taxon>Gammaproteobacteria</taxon>
        <taxon>Chromatiales</taxon>
        <taxon>Ectothiorhodospiraceae</taxon>
        <taxon>Thioalkalivibrio</taxon>
    </lineage>
</organism>
<keyword evidence="3" id="KW-0540">Nuclease</keyword>
<keyword evidence="8" id="KW-1185">Reference proteome</keyword>
<evidence type="ECO:0000313" key="7">
    <source>
        <dbReference type="EMBL" id="AGA32826.1"/>
    </source>
</evidence>
<dbReference type="GO" id="GO:0110001">
    <property type="term" value="C:toxin-antitoxin complex"/>
    <property type="evidence" value="ECO:0007669"/>
    <property type="project" value="InterPro"/>
</dbReference>
<accession>L0DWT1</accession>
<dbReference type="InterPro" id="IPR051813">
    <property type="entry name" value="HepT_RNase_toxin"/>
</dbReference>
<evidence type="ECO:0000256" key="4">
    <source>
        <dbReference type="ARBA" id="ARBA00022741"/>
    </source>
</evidence>
<dbReference type="GO" id="GO:0000166">
    <property type="term" value="F:nucleotide binding"/>
    <property type="evidence" value="ECO:0007669"/>
    <property type="project" value="UniProtKB-KW"/>
</dbReference>
<dbReference type="AlphaFoldDB" id="L0DWT1"/>
<evidence type="ECO:0000256" key="1">
    <source>
        <dbReference type="ARBA" id="ARBA00022553"/>
    </source>
</evidence>
<dbReference type="PANTHER" id="PTHR34139:SF1">
    <property type="entry name" value="RNASE MJ1380-RELATED"/>
    <property type="match status" value="1"/>
</dbReference>
<comment type="similarity">
    <text evidence="6">Belongs to the HepT RNase toxin family.</text>
</comment>
<evidence type="ECO:0000256" key="2">
    <source>
        <dbReference type="ARBA" id="ARBA00022649"/>
    </source>
</evidence>
<sequence length="48" mass="5632">MEWGPIARLRDRLIHGYFGIDYQIVWDIVQTKIPPLRRDIGRIIGLLG</sequence>
<dbReference type="InterPro" id="IPR008201">
    <property type="entry name" value="HepT-like"/>
</dbReference>
<reference evidence="7" key="1">
    <citation type="submission" date="2015-12" db="EMBL/GenBank/DDBJ databases">
        <authorList>
            <person name="Tikhonova T.V."/>
            <person name="Pavlov A.R."/>
            <person name="Beletsky A.V."/>
            <person name="Mardanov A.V."/>
            <person name="Sorokin D.Y."/>
            <person name="Ravin N.V."/>
            <person name="Popov V.O."/>
        </authorList>
    </citation>
    <scope>NUCLEOTIDE SEQUENCE</scope>
    <source>
        <strain evidence="7">DSM 14787</strain>
    </source>
</reference>
<dbReference type="HOGENOM" id="CLU_142825_5_3_6"/>
<proteinExistence type="inferred from homology"/>
<keyword evidence="5" id="KW-0378">Hydrolase</keyword>
<dbReference type="Proteomes" id="UP000010809">
    <property type="component" value="Chromosome"/>
</dbReference>
<evidence type="ECO:0000256" key="6">
    <source>
        <dbReference type="ARBA" id="ARBA00024207"/>
    </source>
</evidence>
<evidence type="ECO:0000313" key="8">
    <source>
        <dbReference type="Proteomes" id="UP000010809"/>
    </source>
</evidence>
<evidence type="ECO:0008006" key="9">
    <source>
        <dbReference type="Google" id="ProtNLM"/>
    </source>
</evidence>
<dbReference type="GO" id="GO:0004540">
    <property type="term" value="F:RNA nuclease activity"/>
    <property type="evidence" value="ECO:0007669"/>
    <property type="project" value="InterPro"/>
</dbReference>
<evidence type="ECO:0000256" key="3">
    <source>
        <dbReference type="ARBA" id="ARBA00022722"/>
    </source>
</evidence>
<dbReference type="KEGG" id="tni:TVNIR_1150"/>
<dbReference type="Gene3D" id="1.20.120.580">
    <property type="entry name" value="bsu32300-like"/>
    <property type="match status" value="1"/>
</dbReference>
<dbReference type="Pfam" id="PF01934">
    <property type="entry name" value="HepT-like"/>
    <property type="match status" value="1"/>
</dbReference>
<keyword evidence="4" id="KW-0547">Nucleotide-binding</keyword>
<dbReference type="GO" id="GO:0016787">
    <property type="term" value="F:hydrolase activity"/>
    <property type="evidence" value="ECO:0007669"/>
    <property type="project" value="UniProtKB-KW"/>
</dbReference>
<dbReference type="STRING" id="1255043.TVNIR_1150"/>
<name>L0DWT1_THIND</name>
<dbReference type="InterPro" id="IPR037038">
    <property type="entry name" value="HepT-like_sf"/>
</dbReference>
<dbReference type="eggNOG" id="COG2361">
    <property type="taxonomic scope" value="Bacteria"/>
</dbReference>
<protein>
    <recommendedName>
        <fullName evidence="9">Nucleotidyltransferase</fullName>
    </recommendedName>
</protein>
<dbReference type="PANTHER" id="PTHR34139">
    <property type="entry name" value="UPF0331 PROTEIN MJ0127"/>
    <property type="match status" value="1"/>
</dbReference>